<reference evidence="2 3" key="1">
    <citation type="journal article" date="2016" name="Genome Biol. Evol.">
        <title>Gene Family Evolution Reflects Adaptation to Soil Environmental Stressors in the Genome of the Collembolan Orchesella cincta.</title>
        <authorList>
            <person name="Faddeeva-Vakhrusheva A."/>
            <person name="Derks M.F."/>
            <person name="Anvar S.Y."/>
            <person name="Agamennone V."/>
            <person name="Suring W."/>
            <person name="Smit S."/>
            <person name="van Straalen N.M."/>
            <person name="Roelofs D."/>
        </authorList>
    </citation>
    <scope>NUCLEOTIDE SEQUENCE [LARGE SCALE GENOMIC DNA]</scope>
    <source>
        <tissue evidence="2">Mixed pool</tissue>
    </source>
</reference>
<evidence type="ECO:0000256" key="1">
    <source>
        <dbReference type="SAM" id="MobiDB-lite"/>
    </source>
</evidence>
<keyword evidence="3" id="KW-1185">Reference proteome</keyword>
<feature type="compositionally biased region" description="Polar residues" evidence="1">
    <location>
        <begin position="1"/>
        <end position="11"/>
    </location>
</feature>
<organism evidence="2 3">
    <name type="scientific">Orchesella cincta</name>
    <name type="common">Springtail</name>
    <name type="synonym">Podura cincta</name>
    <dbReference type="NCBI Taxonomy" id="48709"/>
    <lineage>
        <taxon>Eukaryota</taxon>
        <taxon>Metazoa</taxon>
        <taxon>Ecdysozoa</taxon>
        <taxon>Arthropoda</taxon>
        <taxon>Hexapoda</taxon>
        <taxon>Collembola</taxon>
        <taxon>Entomobryomorpha</taxon>
        <taxon>Entomobryoidea</taxon>
        <taxon>Orchesellidae</taxon>
        <taxon>Orchesellinae</taxon>
        <taxon>Orchesella</taxon>
    </lineage>
</organism>
<dbReference type="AlphaFoldDB" id="A0A1D2N6F6"/>
<name>A0A1D2N6F6_ORCCI</name>
<accession>A0A1D2N6F6</accession>
<evidence type="ECO:0000313" key="3">
    <source>
        <dbReference type="Proteomes" id="UP000094527"/>
    </source>
</evidence>
<comment type="caution">
    <text evidence="2">The sequence shown here is derived from an EMBL/GenBank/DDBJ whole genome shotgun (WGS) entry which is preliminary data.</text>
</comment>
<feature type="region of interest" description="Disordered" evidence="1">
    <location>
        <begin position="1"/>
        <end position="32"/>
    </location>
</feature>
<protein>
    <submittedName>
        <fullName evidence="2">Uncharacterized protein</fullName>
    </submittedName>
</protein>
<gene>
    <name evidence="2" type="ORF">Ocin01_06145</name>
</gene>
<evidence type="ECO:0000313" key="2">
    <source>
        <dbReference type="EMBL" id="ODN00556.1"/>
    </source>
</evidence>
<sequence>CSSGFPSSVIANRSRRSGRSNKSKDDGDSFKELHDEADRKLLNLEETGESDLLQFRKNSDAQLKFRRCFIACWHSHNVNTKFGFEPGIMFVALKEVYVRNRKDNRQFYIFPGPPEVLNTAFNVALHQMVCIMEFNPNQKSPCQIAYCFLENTVMMNLDSKLEISYKNLAGSGYDAQRYGAHSGGGRGGSSGGYGGSGGTNNGGTGGTGGTGTAAGTNNAVKSGAICNSAGTWGKDANGQQCVCARPQRAKRHYNYYSGGRYGALIPEVEEDLAIMDIGGYNGGNGNSMVEG</sequence>
<feature type="compositionally biased region" description="Basic and acidic residues" evidence="1">
    <location>
        <begin position="22"/>
        <end position="32"/>
    </location>
</feature>
<dbReference type="STRING" id="48709.A0A1D2N6F6"/>
<dbReference type="Proteomes" id="UP000094527">
    <property type="component" value="Unassembled WGS sequence"/>
</dbReference>
<dbReference type="EMBL" id="LJIJ01000200">
    <property type="protein sequence ID" value="ODN00556.1"/>
    <property type="molecule type" value="Genomic_DNA"/>
</dbReference>
<proteinExistence type="predicted"/>
<feature type="non-terminal residue" evidence="2">
    <location>
        <position position="1"/>
    </location>
</feature>